<dbReference type="AlphaFoldDB" id="A0A0K6IX05"/>
<dbReference type="InterPro" id="IPR005025">
    <property type="entry name" value="FMN_Rdtase-like_dom"/>
</dbReference>
<dbReference type="InterPro" id="IPR029039">
    <property type="entry name" value="Flavoprotein-like_sf"/>
</dbReference>
<evidence type="ECO:0000259" key="2">
    <source>
        <dbReference type="Pfam" id="PF03358"/>
    </source>
</evidence>
<protein>
    <submittedName>
        <fullName evidence="3">NADPH-dependent FMN reductase</fullName>
    </submittedName>
</protein>
<proteinExistence type="predicted"/>
<evidence type="ECO:0000313" key="4">
    <source>
        <dbReference type="Proteomes" id="UP000182108"/>
    </source>
</evidence>
<feature type="region of interest" description="Disordered" evidence="1">
    <location>
        <begin position="1"/>
        <end position="24"/>
    </location>
</feature>
<feature type="compositionally biased region" description="Low complexity" evidence="1">
    <location>
        <begin position="7"/>
        <end position="19"/>
    </location>
</feature>
<dbReference type="Proteomes" id="UP000182108">
    <property type="component" value="Unassembled WGS sequence"/>
</dbReference>
<organism evidence="3 4">
    <name type="scientific">Tepidiphilus thermophilus</name>
    <dbReference type="NCBI Taxonomy" id="876478"/>
    <lineage>
        <taxon>Bacteria</taxon>
        <taxon>Pseudomonadati</taxon>
        <taxon>Pseudomonadota</taxon>
        <taxon>Hydrogenophilia</taxon>
        <taxon>Hydrogenophilales</taxon>
        <taxon>Hydrogenophilaceae</taxon>
        <taxon>Tepidiphilus</taxon>
    </lineage>
</organism>
<feature type="domain" description="NADPH-dependent FMN reductase-like" evidence="2">
    <location>
        <begin position="73"/>
        <end position="145"/>
    </location>
</feature>
<dbReference type="Gene3D" id="3.40.50.360">
    <property type="match status" value="1"/>
</dbReference>
<dbReference type="EMBL" id="CYHH01000010">
    <property type="protein sequence ID" value="CUB07650.1"/>
    <property type="molecule type" value="Genomic_DNA"/>
</dbReference>
<keyword evidence="4" id="KW-1185">Reference proteome</keyword>
<dbReference type="GO" id="GO:0016491">
    <property type="term" value="F:oxidoreductase activity"/>
    <property type="evidence" value="ECO:0007669"/>
    <property type="project" value="InterPro"/>
</dbReference>
<reference evidence="4" key="1">
    <citation type="submission" date="2015-08" db="EMBL/GenBank/DDBJ databases">
        <authorList>
            <person name="Babu N.S."/>
            <person name="Beckwith C.J."/>
            <person name="Beseler K.G."/>
            <person name="Brison A."/>
            <person name="Carone J.V."/>
            <person name="Caskin T.P."/>
            <person name="Diamond M."/>
            <person name="Durham M.E."/>
            <person name="Foxe J.M."/>
            <person name="Go M."/>
            <person name="Henderson B.A."/>
            <person name="Jones I.B."/>
            <person name="McGettigan J.A."/>
            <person name="Micheletti S.J."/>
            <person name="Nasrallah M.E."/>
            <person name="Ortiz D."/>
            <person name="Piller C.R."/>
            <person name="Privatt S.R."/>
            <person name="Schneider S.L."/>
            <person name="Sharp S."/>
            <person name="Smith T.C."/>
            <person name="Stanton J.D."/>
            <person name="Ullery H.E."/>
            <person name="Wilson R.J."/>
            <person name="Serrano M.G."/>
            <person name="Buck G."/>
            <person name="Lee V."/>
            <person name="Wang Y."/>
            <person name="Carvalho R."/>
            <person name="Voegtly L."/>
            <person name="Shi R."/>
            <person name="Duckworth R."/>
            <person name="Johnson A."/>
            <person name="Loviza R."/>
            <person name="Walstead R."/>
            <person name="Shah Z."/>
            <person name="Kiflezghi M."/>
            <person name="Wade K."/>
            <person name="Ball S.L."/>
            <person name="Bradley K.W."/>
            <person name="Asai D.J."/>
            <person name="Bowman C.A."/>
            <person name="Russell D.A."/>
            <person name="Pope W.H."/>
            <person name="Jacobs-Sera D."/>
            <person name="Hendrix R.W."/>
            <person name="Hatfull G.F."/>
        </authorList>
    </citation>
    <scope>NUCLEOTIDE SEQUENCE [LARGE SCALE GENOMIC DNA]</scope>
    <source>
        <strain evidence="4">JCM 19170</strain>
    </source>
</reference>
<evidence type="ECO:0000313" key="3">
    <source>
        <dbReference type="EMBL" id="CUB07650.1"/>
    </source>
</evidence>
<accession>A0A0K6IX05</accession>
<name>A0A0K6IX05_9PROT</name>
<dbReference type="SUPFAM" id="SSF52218">
    <property type="entry name" value="Flavoproteins"/>
    <property type="match status" value="1"/>
</dbReference>
<gene>
    <name evidence="3" type="ORF">Ga0061068_1104</name>
</gene>
<dbReference type="Pfam" id="PF03358">
    <property type="entry name" value="FMN_red"/>
    <property type="match status" value="1"/>
</dbReference>
<dbReference type="OrthoDB" id="5736081at2"/>
<sequence>MSERGSRPAGRGSPPASAPERTAGSTPHLLIVWHSRTGTARQMAEAARDGALEALRELDAVARVPIGLRRAAEVTLEEVLAAQGYLFCAPENLATLSGEMKEFFDRCYYGVLDRVNGRPYLALVAAGSDGSGAVRQIERICTGWRLRPLAPAHIVLTHAQTPDAIMAPKTLPEAERERCRTLGATMAAWLA</sequence>
<evidence type="ECO:0000256" key="1">
    <source>
        <dbReference type="SAM" id="MobiDB-lite"/>
    </source>
</evidence>